<gene>
    <name evidence="1" type="ORF">HMPREF9498_00975</name>
</gene>
<dbReference type="HOGENOM" id="CLU_064827_4_1_9"/>
<dbReference type="SUPFAM" id="SSF51161">
    <property type="entry name" value="Trimeric LpxA-like enzymes"/>
    <property type="match status" value="1"/>
</dbReference>
<dbReference type="RefSeq" id="WP_002355129.1">
    <property type="nucleotide sequence ID" value="NZ_GL454431.1"/>
</dbReference>
<keyword evidence="1" id="KW-0808">Transferase</keyword>
<comment type="caution">
    <text evidence="1">The sequence shown here is derived from an EMBL/GenBank/DDBJ whole genome shotgun (WGS) entry which is preliminary data.</text>
</comment>
<dbReference type="Proteomes" id="UP000004846">
    <property type="component" value="Unassembled WGS sequence"/>
</dbReference>
<dbReference type="InterPro" id="IPR050484">
    <property type="entry name" value="Transf_Hexapept/Carb_Anhydrase"/>
</dbReference>
<accession>A0A125W7S7</accession>
<dbReference type="AlphaFoldDB" id="A0A125W7S7"/>
<dbReference type="InterPro" id="IPR047324">
    <property type="entry name" value="LbH_gamma_CA-like"/>
</dbReference>
<dbReference type="InterPro" id="IPR011004">
    <property type="entry name" value="Trimer_LpxA-like_sf"/>
</dbReference>
<dbReference type="CDD" id="cd04645">
    <property type="entry name" value="LbH_gamma_CA_like"/>
    <property type="match status" value="1"/>
</dbReference>
<dbReference type="Pfam" id="PF00132">
    <property type="entry name" value="Hexapep"/>
    <property type="match status" value="1"/>
</dbReference>
<dbReference type="InterPro" id="IPR001451">
    <property type="entry name" value="Hexapep"/>
</dbReference>
<protein>
    <submittedName>
        <fullName evidence="1">Bacterial transferase hexapeptide repeat protein</fullName>
    </submittedName>
</protein>
<sequence length="163" mass="17505">MKKEYFIAASADVYGNVQLAKDSNIWFQSVLRGDSNTITIGEGSNIQDGTIIHVDEDAPTIVGKYVTVGHQCMLHGCKIGDGALIGMGSTILNNAIIGENSLIGAGSLVTEGKIIPPNVLAFGRPAKVIRPLTAAEIASNHTNALHYIQRAEEFRQQKYPKLT</sequence>
<dbReference type="EMBL" id="AEBR01000026">
    <property type="protein sequence ID" value="EFM83395.1"/>
    <property type="molecule type" value="Genomic_DNA"/>
</dbReference>
<dbReference type="PANTHER" id="PTHR13061">
    <property type="entry name" value="DYNACTIN SUBUNIT P25"/>
    <property type="match status" value="1"/>
</dbReference>
<dbReference type="GeneID" id="60894843"/>
<name>A0A125W7S7_ENTFL</name>
<organism evidence="1 2">
    <name type="scientific">Enterococcus faecalis TX4248</name>
    <dbReference type="NCBI Taxonomy" id="749495"/>
    <lineage>
        <taxon>Bacteria</taxon>
        <taxon>Bacillati</taxon>
        <taxon>Bacillota</taxon>
        <taxon>Bacilli</taxon>
        <taxon>Lactobacillales</taxon>
        <taxon>Enterococcaceae</taxon>
        <taxon>Enterococcus</taxon>
    </lineage>
</organism>
<evidence type="ECO:0000313" key="2">
    <source>
        <dbReference type="Proteomes" id="UP000004846"/>
    </source>
</evidence>
<dbReference type="Gene3D" id="2.160.10.10">
    <property type="entry name" value="Hexapeptide repeat proteins"/>
    <property type="match status" value="1"/>
</dbReference>
<proteinExistence type="predicted"/>
<dbReference type="PANTHER" id="PTHR13061:SF29">
    <property type="entry name" value="GAMMA CARBONIC ANHYDRASE-LIKE 1, MITOCHONDRIAL-RELATED"/>
    <property type="match status" value="1"/>
</dbReference>
<reference evidence="1 2" key="1">
    <citation type="submission" date="2010-07" db="EMBL/GenBank/DDBJ databases">
        <authorList>
            <person name="Sid Ahmed O."/>
        </authorList>
    </citation>
    <scope>NUCLEOTIDE SEQUENCE [LARGE SCALE GENOMIC DNA]</scope>
    <source>
        <strain evidence="1 2">TX4248</strain>
    </source>
</reference>
<dbReference type="GO" id="GO:0016740">
    <property type="term" value="F:transferase activity"/>
    <property type="evidence" value="ECO:0007669"/>
    <property type="project" value="UniProtKB-KW"/>
</dbReference>
<evidence type="ECO:0000313" key="1">
    <source>
        <dbReference type="EMBL" id="EFM83395.1"/>
    </source>
</evidence>